<dbReference type="Proteomes" id="UP000053433">
    <property type="component" value="Unassembled WGS sequence"/>
</dbReference>
<name>A0A0W7TQD7_9FIRM</name>
<accession>A0A0W7TQD7</accession>
<comment type="caution">
    <text evidence="2">The sequence shown here is derived from an EMBL/GenBank/DDBJ whole genome shotgun (WGS) entry which is preliminary data.</text>
</comment>
<proteinExistence type="predicted"/>
<evidence type="ECO:0000256" key="1">
    <source>
        <dbReference type="SAM" id="Phobius"/>
    </source>
</evidence>
<evidence type="ECO:0000313" key="3">
    <source>
        <dbReference type="Proteomes" id="UP000053433"/>
    </source>
</evidence>
<feature type="transmembrane region" description="Helical" evidence="1">
    <location>
        <begin position="101"/>
        <end position="118"/>
    </location>
</feature>
<keyword evidence="1" id="KW-1133">Transmembrane helix</keyword>
<evidence type="ECO:0000313" key="2">
    <source>
        <dbReference type="EMBL" id="KUE75974.1"/>
    </source>
</evidence>
<dbReference type="AlphaFoldDB" id="A0A0W7TQD7"/>
<organism evidence="2 3">
    <name type="scientific">Ruthenibacterium lactatiformans</name>
    <dbReference type="NCBI Taxonomy" id="1550024"/>
    <lineage>
        <taxon>Bacteria</taxon>
        <taxon>Bacillati</taxon>
        <taxon>Bacillota</taxon>
        <taxon>Clostridia</taxon>
        <taxon>Eubacteriales</taxon>
        <taxon>Oscillospiraceae</taxon>
        <taxon>Ruthenibacterium</taxon>
    </lineage>
</organism>
<keyword evidence="1" id="KW-0472">Membrane</keyword>
<protein>
    <submittedName>
        <fullName evidence="2">Uncharacterized protein</fullName>
    </submittedName>
</protein>
<gene>
    <name evidence="2" type="ORF">ASJ35_11375</name>
</gene>
<feature type="transmembrane region" description="Helical" evidence="1">
    <location>
        <begin position="169"/>
        <end position="189"/>
    </location>
</feature>
<keyword evidence="1" id="KW-0812">Transmembrane</keyword>
<sequence length="196" mass="22274">MVQKIQSDGVVLIGITGTNNKIDVIAPEQFFVIAVCIAAKIRLCGRLTRGIVFHDGNDITNIIVLFFEESTVNPPAAAAIANQSNTHFYCQKISFCKFKNLYLLNCGWSLLSIYNYYITALKNYKNELDRTKAPANTPVSGSAEFAVQMIGPYKIKRKPDSQSMPKMFFLYRHIFYINAAQCSTWFILYKIKYKIL</sequence>
<dbReference type="EMBL" id="LMUA01000014">
    <property type="protein sequence ID" value="KUE75974.1"/>
    <property type="molecule type" value="Genomic_DNA"/>
</dbReference>
<reference evidence="2 3" key="1">
    <citation type="submission" date="2015-10" db="EMBL/GenBank/DDBJ databases">
        <title>A novel member of the family Ruminococcaceae isolated from human faeces.</title>
        <authorList>
            <person name="Shkoporov A.N."/>
            <person name="Chaplin A.V."/>
            <person name="Motuzova O.V."/>
            <person name="Kafarskaia L.I."/>
            <person name="Efimov B.A."/>
        </authorList>
    </citation>
    <scope>NUCLEOTIDE SEQUENCE [LARGE SCALE GENOMIC DNA]</scope>
    <source>
        <strain evidence="2 3">668</strain>
    </source>
</reference>